<evidence type="ECO:0000313" key="2">
    <source>
        <dbReference type="Proteomes" id="UP000015104"/>
    </source>
</evidence>
<dbReference type="Proteomes" id="UP000015104">
    <property type="component" value="Unassembled WGS sequence"/>
</dbReference>
<keyword evidence="2" id="KW-1185">Reference proteome</keyword>
<dbReference type="AlphaFoldDB" id="T1K7C1"/>
<protein>
    <submittedName>
        <fullName evidence="1">Uncharacterized protein</fullName>
    </submittedName>
</protein>
<accession>T1K7C1</accession>
<evidence type="ECO:0000313" key="1">
    <source>
        <dbReference type="EnsemblMetazoa" id="tetur06g03680.1"/>
    </source>
</evidence>
<name>T1K7C1_TETUR</name>
<proteinExistence type="predicted"/>
<reference evidence="1" key="2">
    <citation type="submission" date="2015-06" db="UniProtKB">
        <authorList>
            <consortium name="EnsemblMetazoa"/>
        </authorList>
    </citation>
    <scope>IDENTIFICATION</scope>
</reference>
<dbReference type="HOGENOM" id="CLU_3399863_0_0_1"/>
<dbReference type="EnsemblMetazoa" id="tetur06g03680.1">
    <property type="protein sequence ID" value="tetur06g03680.1"/>
    <property type="gene ID" value="tetur06g03680"/>
</dbReference>
<dbReference type="EMBL" id="CAEY01001802">
    <property type="status" value="NOT_ANNOTATED_CDS"/>
    <property type="molecule type" value="Genomic_DNA"/>
</dbReference>
<reference evidence="2" key="1">
    <citation type="submission" date="2011-08" db="EMBL/GenBank/DDBJ databases">
        <authorList>
            <person name="Rombauts S."/>
        </authorList>
    </citation>
    <scope>NUCLEOTIDE SEQUENCE</scope>
    <source>
        <strain evidence="2">London</strain>
    </source>
</reference>
<sequence length="31" mass="3588">MEESLKLVGTNIGMKFNIISKRLVYYPCRPS</sequence>
<organism evidence="1 2">
    <name type="scientific">Tetranychus urticae</name>
    <name type="common">Two-spotted spider mite</name>
    <dbReference type="NCBI Taxonomy" id="32264"/>
    <lineage>
        <taxon>Eukaryota</taxon>
        <taxon>Metazoa</taxon>
        <taxon>Ecdysozoa</taxon>
        <taxon>Arthropoda</taxon>
        <taxon>Chelicerata</taxon>
        <taxon>Arachnida</taxon>
        <taxon>Acari</taxon>
        <taxon>Acariformes</taxon>
        <taxon>Trombidiformes</taxon>
        <taxon>Prostigmata</taxon>
        <taxon>Eleutherengona</taxon>
        <taxon>Raphignathae</taxon>
        <taxon>Tetranychoidea</taxon>
        <taxon>Tetranychidae</taxon>
        <taxon>Tetranychus</taxon>
    </lineage>
</organism>